<comment type="caution">
    <text evidence="2">The sequence shown here is derived from an EMBL/GenBank/DDBJ whole genome shotgun (WGS) entry which is preliminary data.</text>
</comment>
<accession>A0AAW0FUZ5</accession>
<reference evidence="2 3" key="1">
    <citation type="submission" date="2022-09" db="EMBL/GenBank/DDBJ databases">
        <authorList>
            <person name="Palmer J.M."/>
        </authorList>
    </citation>
    <scope>NUCLEOTIDE SEQUENCE [LARGE SCALE GENOMIC DNA]</scope>
    <source>
        <strain evidence="2 3">DSM 7382</strain>
    </source>
</reference>
<evidence type="ECO:0000313" key="2">
    <source>
        <dbReference type="EMBL" id="KAK7683132.1"/>
    </source>
</evidence>
<keyword evidence="3" id="KW-1185">Reference proteome</keyword>
<protein>
    <recommendedName>
        <fullName evidence="4">F-box domain-containing protein</fullName>
    </recommendedName>
</protein>
<sequence>MSFLLVSGCALLLVVTASITVNDADSQQGKEMNTLKECRRALSHSSIRQRKPRRNAIVTRQHSLMLPQELIDEIIEYLQYDKPTLKACALTHRMFLPRARRYLFRTLFVRKYGPDPYKLRTCPDISKNFREVIIRGKLCSEVKHCSSFINYDLVETLRLEGSHNDWTQIEWSLQQSDLPAFPALKNLSLHRVYFSSFKEMISTLRSYSQLDTLSLDFGDSKSTFACPAELGDYELLLPIQSLHMHFDMTVPPGSVPNVLLSSAGDNLRHLSLNITSTTPHKTALAMMNHVDLSKNASLESLELRFQWYTSRPPWVARRNDLPYIHLLLSKIHSSSLHSITFHLDFVQSEMNHPRWLNSIDLQFLDHLVHPDSLDLKGKELERARAVSKNLKKITLILGFPKLLGSQASSQIVNQVKAQLPSLESRGMLRIMDASQC</sequence>
<feature type="chain" id="PRO_5043934247" description="F-box domain-containing protein" evidence="1">
    <location>
        <begin position="25"/>
        <end position="436"/>
    </location>
</feature>
<evidence type="ECO:0000256" key="1">
    <source>
        <dbReference type="SAM" id="SignalP"/>
    </source>
</evidence>
<organism evidence="2 3">
    <name type="scientific">Cerrena zonata</name>
    <dbReference type="NCBI Taxonomy" id="2478898"/>
    <lineage>
        <taxon>Eukaryota</taxon>
        <taxon>Fungi</taxon>
        <taxon>Dikarya</taxon>
        <taxon>Basidiomycota</taxon>
        <taxon>Agaricomycotina</taxon>
        <taxon>Agaricomycetes</taxon>
        <taxon>Polyporales</taxon>
        <taxon>Cerrenaceae</taxon>
        <taxon>Cerrena</taxon>
    </lineage>
</organism>
<dbReference type="Proteomes" id="UP001385951">
    <property type="component" value="Unassembled WGS sequence"/>
</dbReference>
<keyword evidence="1" id="KW-0732">Signal</keyword>
<dbReference type="AlphaFoldDB" id="A0AAW0FUZ5"/>
<proteinExistence type="predicted"/>
<feature type="signal peptide" evidence="1">
    <location>
        <begin position="1"/>
        <end position="24"/>
    </location>
</feature>
<evidence type="ECO:0000313" key="3">
    <source>
        <dbReference type="Proteomes" id="UP001385951"/>
    </source>
</evidence>
<name>A0AAW0FUZ5_9APHY</name>
<evidence type="ECO:0008006" key="4">
    <source>
        <dbReference type="Google" id="ProtNLM"/>
    </source>
</evidence>
<gene>
    <name evidence="2" type="ORF">QCA50_013805</name>
</gene>
<dbReference type="EMBL" id="JASBNA010000032">
    <property type="protein sequence ID" value="KAK7683132.1"/>
    <property type="molecule type" value="Genomic_DNA"/>
</dbReference>